<protein>
    <submittedName>
        <fullName evidence="1">Uncharacterized protein</fullName>
    </submittedName>
</protein>
<keyword evidence="2" id="KW-1185">Reference proteome</keyword>
<gene>
    <name evidence="1" type="ORF">CCMA1212_006473</name>
</gene>
<dbReference type="EMBL" id="PPTA01000008">
    <property type="protein sequence ID" value="TFB01722.1"/>
    <property type="molecule type" value="Genomic_DNA"/>
</dbReference>
<feature type="non-terminal residue" evidence="1">
    <location>
        <position position="1"/>
    </location>
</feature>
<dbReference type="Proteomes" id="UP001642720">
    <property type="component" value="Unassembled WGS sequence"/>
</dbReference>
<name>A0ABY2H1Q3_9HYPO</name>
<comment type="caution">
    <text evidence="1">The sequence shown here is derived from an EMBL/GenBank/DDBJ whole genome shotgun (WGS) entry which is preliminary data.</text>
</comment>
<sequence>ERRASRLIRVTRPPIVSHLQPSKQKNRRGRSCLSLLAFSPLPKLHASSLAVVSKALSRPQGKVHQPSPRPACPIQQVPRIGAALSRRFGISAGAGWKRMCLSSSVIGQQEEEFSRHFWSPLRCLIRRRSAMDIK</sequence>
<dbReference type="GeneID" id="300578144"/>
<evidence type="ECO:0000313" key="2">
    <source>
        <dbReference type="Proteomes" id="UP001642720"/>
    </source>
</evidence>
<organism evidence="1 2">
    <name type="scientific">Trichoderma ghanense</name>
    <dbReference type="NCBI Taxonomy" id="65468"/>
    <lineage>
        <taxon>Eukaryota</taxon>
        <taxon>Fungi</taxon>
        <taxon>Dikarya</taxon>
        <taxon>Ascomycota</taxon>
        <taxon>Pezizomycotina</taxon>
        <taxon>Sordariomycetes</taxon>
        <taxon>Hypocreomycetidae</taxon>
        <taxon>Hypocreales</taxon>
        <taxon>Hypocreaceae</taxon>
        <taxon>Trichoderma</taxon>
    </lineage>
</organism>
<dbReference type="RefSeq" id="XP_073557923.1">
    <property type="nucleotide sequence ID" value="XM_073703694.1"/>
</dbReference>
<accession>A0ABY2H1Q3</accession>
<proteinExistence type="predicted"/>
<reference evidence="1 2" key="1">
    <citation type="submission" date="2018-01" db="EMBL/GenBank/DDBJ databases">
        <title>Genome characterization of the sugarcane-associated fungus Trichoderma ghanense CCMA-1212 and their application in lignocelulose bioconversion.</title>
        <authorList>
            <person name="Steindorff A.S."/>
            <person name="Mendes T.D."/>
            <person name="Vilela E.S.D."/>
            <person name="Rodrigues D.S."/>
            <person name="Formighieri E.F."/>
            <person name="Melo I.S."/>
            <person name="Favaro L.C.L."/>
        </authorList>
    </citation>
    <scope>NUCLEOTIDE SEQUENCE [LARGE SCALE GENOMIC DNA]</scope>
    <source>
        <strain evidence="1 2">CCMA-1212</strain>
    </source>
</reference>
<evidence type="ECO:0000313" key="1">
    <source>
        <dbReference type="EMBL" id="TFB01722.1"/>
    </source>
</evidence>